<gene>
    <name evidence="1" type="ORF">MMARJ_41420</name>
</gene>
<proteinExistence type="predicted"/>
<evidence type="ECO:0000313" key="1">
    <source>
        <dbReference type="EMBL" id="BBY13402.1"/>
    </source>
</evidence>
<sequence length="71" mass="7492">MSGLCGTLPPLEEPFIGSQAVAAGLVMPYVLRSRFVKIHPGVYVPANIALTAQSRAQAAWLSSRRRGVVAG</sequence>
<name>A0ABN5ZY41_9MYCO</name>
<dbReference type="EMBL" id="AP022584">
    <property type="protein sequence ID" value="BBY13402.1"/>
    <property type="molecule type" value="Genomic_DNA"/>
</dbReference>
<accession>A0ABN5ZY41</accession>
<protein>
    <submittedName>
        <fullName evidence="1">Uncharacterized protein</fullName>
    </submittedName>
</protein>
<keyword evidence="2" id="KW-1185">Reference proteome</keyword>
<organism evidence="1 2">
    <name type="scientific">Mycobacterium marseillense</name>
    <dbReference type="NCBI Taxonomy" id="701042"/>
    <lineage>
        <taxon>Bacteria</taxon>
        <taxon>Bacillati</taxon>
        <taxon>Actinomycetota</taxon>
        <taxon>Actinomycetes</taxon>
        <taxon>Mycobacteriales</taxon>
        <taxon>Mycobacteriaceae</taxon>
        <taxon>Mycobacterium</taxon>
        <taxon>Mycobacterium avium complex (MAC)</taxon>
    </lineage>
</organism>
<reference evidence="1 2" key="1">
    <citation type="journal article" date="2019" name="Emerg. Microbes Infect.">
        <title>Comprehensive subspecies identification of 175 nontuberculous mycobacteria species based on 7547 genomic profiles.</title>
        <authorList>
            <person name="Matsumoto Y."/>
            <person name="Kinjo T."/>
            <person name="Motooka D."/>
            <person name="Nabeya D."/>
            <person name="Jung N."/>
            <person name="Uechi K."/>
            <person name="Horii T."/>
            <person name="Iida T."/>
            <person name="Fujita J."/>
            <person name="Nakamura S."/>
        </authorList>
    </citation>
    <scope>NUCLEOTIDE SEQUENCE [LARGE SCALE GENOMIC DNA]</scope>
    <source>
        <strain evidence="1 2">JCM 17324</strain>
    </source>
</reference>
<evidence type="ECO:0000313" key="2">
    <source>
        <dbReference type="Proteomes" id="UP000466831"/>
    </source>
</evidence>
<dbReference type="Proteomes" id="UP000466831">
    <property type="component" value="Chromosome"/>
</dbReference>